<organism evidence="3 4">
    <name type="scientific">Streblomastix strix</name>
    <dbReference type="NCBI Taxonomy" id="222440"/>
    <lineage>
        <taxon>Eukaryota</taxon>
        <taxon>Metamonada</taxon>
        <taxon>Preaxostyla</taxon>
        <taxon>Oxymonadida</taxon>
        <taxon>Streblomastigidae</taxon>
        <taxon>Streblomastix</taxon>
    </lineage>
</organism>
<feature type="signal peptide" evidence="2">
    <location>
        <begin position="1"/>
        <end position="17"/>
    </location>
</feature>
<feature type="transmembrane region" description="Helical" evidence="1">
    <location>
        <begin position="620"/>
        <end position="645"/>
    </location>
</feature>
<dbReference type="EMBL" id="SNRW01004030">
    <property type="protein sequence ID" value="KAA6388328.1"/>
    <property type="molecule type" value="Genomic_DNA"/>
</dbReference>
<comment type="caution">
    <text evidence="3">The sequence shown here is derived from an EMBL/GenBank/DDBJ whole genome shotgun (WGS) entry which is preliminary data.</text>
</comment>
<protein>
    <submittedName>
        <fullName evidence="3">Uncharacterized protein</fullName>
    </submittedName>
</protein>
<accession>A0A5J4W0G7</accession>
<evidence type="ECO:0000256" key="2">
    <source>
        <dbReference type="SAM" id="SignalP"/>
    </source>
</evidence>
<feature type="transmembrane region" description="Helical" evidence="1">
    <location>
        <begin position="102"/>
        <end position="129"/>
    </location>
</feature>
<evidence type="ECO:0000256" key="1">
    <source>
        <dbReference type="SAM" id="Phobius"/>
    </source>
</evidence>
<feature type="chain" id="PRO_5023896545" evidence="2">
    <location>
        <begin position="18"/>
        <end position="852"/>
    </location>
</feature>
<evidence type="ECO:0000313" key="3">
    <source>
        <dbReference type="EMBL" id="KAA6388328.1"/>
    </source>
</evidence>
<feature type="transmembrane region" description="Helical" evidence="1">
    <location>
        <begin position="590"/>
        <end position="613"/>
    </location>
</feature>
<keyword evidence="1" id="KW-0812">Transmembrane</keyword>
<evidence type="ECO:0000313" key="4">
    <source>
        <dbReference type="Proteomes" id="UP000324800"/>
    </source>
</evidence>
<dbReference type="Proteomes" id="UP000324800">
    <property type="component" value="Unassembled WGS sequence"/>
</dbReference>
<dbReference type="AlphaFoldDB" id="A0A5J4W0G7"/>
<name>A0A5J4W0G7_9EUKA</name>
<feature type="non-terminal residue" evidence="3">
    <location>
        <position position="852"/>
    </location>
</feature>
<gene>
    <name evidence="3" type="ORF">EZS28_016147</name>
</gene>
<keyword evidence="1" id="KW-0472">Membrane</keyword>
<keyword evidence="2" id="KW-0732">Signal</keyword>
<reference evidence="3 4" key="1">
    <citation type="submission" date="2019-03" db="EMBL/GenBank/DDBJ databases">
        <title>Single cell metagenomics reveals metabolic interactions within the superorganism composed of flagellate Streblomastix strix and complex community of Bacteroidetes bacteria on its surface.</title>
        <authorList>
            <person name="Treitli S.C."/>
            <person name="Kolisko M."/>
            <person name="Husnik F."/>
            <person name="Keeling P."/>
            <person name="Hampl V."/>
        </authorList>
    </citation>
    <scope>NUCLEOTIDE SEQUENCE [LARGE SCALE GENOMIC DNA]</scope>
    <source>
        <strain evidence="3">ST1C</strain>
    </source>
</reference>
<proteinExistence type="predicted"/>
<sequence length="852" mass="95705">MICLIIFNLLLLTQCFADNGLLDNAGNKTKAFGTLKYKRRDGFVNLAEAMHNGFRKSNSGKKFAGYEMSGSIAEMINKMSNGTNDFIVLRDNINSPYVTGCIWGIVIAIVFSIVIYAFVMCYFCGWCIAQFVQAYQCKFPGPIIKGCCWEDYKGTHQYCKFGTFIAFICLTFVLLLHVGVLIYGSFIIIKPINKVKGTLLDLNEMVNEIVDFANDSISTEDPGMTHFTDPDTTKSLIRPIFVAQYQLLDILSNNQYSASVYNGLKSLGANDGNLVTTNNGMKFGIAGLQQISTSITYNDLFLSGFESNFNTAGTSIPTSANIINVITKIQDVFPLKSCATVFAPQIPSSCPPISVQKTKIEWIGEAIKDLRMAFDQTGNISVIQQAADNLTSSAIDDFHHYIVRINNIDQLKTQTNNFRTGFSTVTNPTFTQTQAYTIQLNNALIAAISSQLEMLQALNTQIQASSGQSSIALSSTTQQSINNFKSTRNTLLNILGQPAFSTYQTNVNAISGNVNTFTNSLTPYTRPAYNAINSVNINLENSRREVTRQTRSAANRFTIFRDYINIKAVPYIEKYTEQDPNNWKVVFKTFGILFGILLILWFFWLIGQVFLIIYFPKSELIAWFIFAEFSILCIFGIYFLMFSFFACFLGDFTKFLYGDETVNFLTGDRFLRKISSQLSPFGVTKNDASDMLLYYYGPTLETDSNPLQPILSNYVDTKIASQKTVKEVLPKGSNTHSIISFDLGTVSSYQTAHPGVIIQTQPHQTEPFYCNSSYARVCWNVLGMMTQMQIDESKQGFWDKIDRFQGEALDLFQYNKISQKIFAVFDNVFIDLESFPLESVYFIPETLFALIN</sequence>
<feature type="transmembrane region" description="Helical" evidence="1">
    <location>
        <begin position="161"/>
        <end position="186"/>
    </location>
</feature>
<keyword evidence="1" id="KW-1133">Transmembrane helix</keyword>